<protein>
    <submittedName>
        <fullName evidence="3">Uncharacterized protein</fullName>
    </submittedName>
</protein>
<evidence type="ECO:0000313" key="3">
    <source>
        <dbReference type="EMBL" id="CAH0015136.1"/>
    </source>
</evidence>
<feature type="compositionally biased region" description="Polar residues" evidence="2">
    <location>
        <begin position="40"/>
        <end position="54"/>
    </location>
</feature>
<dbReference type="OrthoDB" id="5146965at2759"/>
<dbReference type="AlphaFoldDB" id="A0A9N9UZD2"/>
<evidence type="ECO:0000313" key="4">
    <source>
        <dbReference type="Proteomes" id="UP000696573"/>
    </source>
</evidence>
<feature type="compositionally biased region" description="Polar residues" evidence="2">
    <location>
        <begin position="9"/>
        <end position="19"/>
    </location>
</feature>
<keyword evidence="4" id="KW-1185">Reference proteome</keyword>
<feature type="region of interest" description="Disordered" evidence="2">
    <location>
        <begin position="1"/>
        <end position="68"/>
    </location>
</feature>
<proteinExistence type="predicted"/>
<feature type="coiled-coil region" evidence="1">
    <location>
        <begin position="211"/>
        <end position="245"/>
    </location>
</feature>
<dbReference type="EMBL" id="CABFNQ020000444">
    <property type="protein sequence ID" value="CAH0015136.1"/>
    <property type="molecule type" value="Genomic_DNA"/>
</dbReference>
<feature type="compositionally biased region" description="Basic and acidic residues" evidence="2">
    <location>
        <begin position="21"/>
        <end position="30"/>
    </location>
</feature>
<dbReference type="Proteomes" id="UP000696573">
    <property type="component" value="Unassembled WGS sequence"/>
</dbReference>
<keyword evidence="1" id="KW-0175">Coiled coil</keyword>
<organism evidence="3 4">
    <name type="scientific">Clonostachys rhizophaga</name>
    <dbReference type="NCBI Taxonomy" id="160324"/>
    <lineage>
        <taxon>Eukaryota</taxon>
        <taxon>Fungi</taxon>
        <taxon>Dikarya</taxon>
        <taxon>Ascomycota</taxon>
        <taxon>Pezizomycotina</taxon>
        <taxon>Sordariomycetes</taxon>
        <taxon>Hypocreomycetidae</taxon>
        <taxon>Hypocreales</taxon>
        <taxon>Bionectriaceae</taxon>
        <taxon>Clonostachys</taxon>
    </lineage>
</organism>
<sequence>MSEIGLSKRPNNVNDQGSTKKIKEFEEPAAKRRQLRINLKTPSSSLRHPKTGQTRLPGHPRGGKPHVKDGDFSICDRLDFRLKAYIDQDGKERLFMGAVSCGRHLPNLVSPVQGLNPGITMGVCSLGNTSPLDAAISIAGDHSEYKHLPHMPHVFFMICPFAKHPDGEEGTLSSRYDRIFLSSSQQRINLLPEMSRDGEDSGSDLLSHPDMECLIQERDHAIRERDQSNQERDQAIQERDQAIQERNAFNKVVQTGNPYIGHNPVELVGRYASSESHALLCNGFMRKWEVDSSECRDKLEKATDLSARHAVIKASLDDIYQISQDFDAQAKWMSARHTSRPL</sequence>
<accession>A0A9N9UZD2</accession>
<name>A0A9N9UZD2_9HYPO</name>
<reference evidence="3" key="1">
    <citation type="submission" date="2021-10" db="EMBL/GenBank/DDBJ databases">
        <authorList>
            <person name="Piombo E."/>
        </authorList>
    </citation>
    <scope>NUCLEOTIDE SEQUENCE</scope>
</reference>
<comment type="caution">
    <text evidence="3">The sequence shown here is derived from an EMBL/GenBank/DDBJ whole genome shotgun (WGS) entry which is preliminary data.</text>
</comment>
<evidence type="ECO:0000256" key="1">
    <source>
        <dbReference type="SAM" id="Coils"/>
    </source>
</evidence>
<evidence type="ECO:0000256" key="2">
    <source>
        <dbReference type="SAM" id="MobiDB-lite"/>
    </source>
</evidence>
<gene>
    <name evidence="3" type="ORF">CRHIZ90672A_00000979</name>
</gene>